<evidence type="ECO:0000259" key="8">
    <source>
        <dbReference type="Pfam" id="PF02823"/>
    </source>
</evidence>
<dbReference type="OrthoDB" id="5294255at2"/>
<accession>A0A2S0RCY8</accession>
<dbReference type="InterPro" id="IPR020546">
    <property type="entry name" value="ATP_synth_F1_dsu/esu_N"/>
</dbReference>
<keyword evidence="5" id="KW-0406">Ion transport</keyword>
<dbReference type="Pfam" id="PF02823">
    <property type="entry name" value="ATP-synt_DE_N"/>
    <property type="match status" value="1"/>
</dbReference>
<sequence>MILEIVSPEASLFKGEVTSVTLPGVDGSFQILNHHAPIVSILKAGDVKIVANSFNIGKEVADRFEKVDNNTYRLSINSGTIEMNDNKVIVLAD</sequence>
<organism evidence="9 10">
    <name type="scientific">Flavobacterium magnum</name>
    <dbReference type="NCBI Taxonomy" id="2162713"/>
    <lineage>
        <taxon>Bacteria</taxon>
        <taxon>Pseudomonadati</taxon>
        <taxon>Bacteroidota</taxon>
        <taxon>Flavobacteriia</taxon>
        <taxon>Flavobacteriales</taxon>
        <taxon>Flavobacteriaceae</taxon>
        <taxon>Flavobacterium</taxon>
    </lineage>
</organism>
<gene>
    <name evidence="9" type="ORF">HYN48_04880</name>
</gene>
<dbReference type="InterPro" id="IPR036771">
    <property type="entry name" value="ATPsynth_dsu/esu_N"/>
</dbReference>
<evidence type="ECO:0000256" key="4">
    <source>
        <dbReference type="ARBA" id="ARBA00022448"/>
    </source>
</evidence>
<comment type="similarity">
    <text evidence="3">Belongs to the ATPase epsilon chain family.</text>
</comment>
<dbReference type="Gene3D" id="2.60.15.10">
    <property type="entry name" value="F0F1 ATP synthase delta/epsilon subunit, N-terminal"/>
    <property type="match status" value="1"/>
</dbReference>
<keyword evidence="6" id="KW-0472">Membrane</keyword>
<feature type="domain" description="ATP synthase F1 complex delta/epsilon subunit N-terminal" evidence="8">
    <location>
        <begin position="2"/>
        <end position="93"/>
    </location>
</feature>
<dbReference type="AlphaFoldDB" id="A0A2S0RCY8"/>
<dbReference type="GO" id="GO:0012505">
    <property type="term" value="C:endomembrane system"/>
    <property type="evidence" value="ECO:0007669"/>
    <property type="project" value="UniProtKB-SubCell"/>
</dbReference>
<dbReference type="EMBL" id="CP028811">
    <property type="protein sequence ID" value="AWA29475.1"/>
    <property type="molecule type" value="Genomic_DNA"/>
</dbReference>
<evidence type="ECO:0000256" key="2">
    <source>
        <dbReference type="ARBA" id="ARBA00004184"/>
    </source>
</evidence>
<dbReference type="Proteomes" id="UP000244193">
    <property type="component" value="Chromosome"/>
</dbReference>
<dbReference type="InterPro" id="IPR001469">
    <property type="entry name" value="ATP_synth_F1_dsu/esu"/>
</dbReference>
<evidence type="ECO:0000256" key="5">
    <source>
        <dbReference type="ARBA" id="ARBA00023065"/>
    </source>
</evidence>
<evidence type="ECO:0000256" key="1">
    <source>
        <dbReference type="ARBA" id="ARBA00003543"/>
    </source>
</evidence>
<keyword evidence="10" id="KW-1185">Reference proteome</keyword>
<evidence type="ECO:0000313" key="9">
    <source>
        <dbReference type="EMBL" id="AWA29475.1"/>
    </source>
</evidence>
<dbReference type="GO" id="GO:0046933">
    <property type="term" value="F:proton-transporting ATP synthase activity, rotational mechanism"/>
    <property type="evidence" value="ECO:0007669"/>
    <property type="project" value="InterPro"/>
</dbReference>
<comment type="function">
    <text evidence="1">Produces ATP from ADP in the presence of a proton gradient across the membrane.</text>
</comment>
<protein>
    <recommendedName>
        <fullName evidence="8">ATP synthase F1 complex delta/epsilon subunit N-terminal domain-containing protein</fullName>
    </recommendedName>
</protein>
<evidence type="ECO:0000313" key="10">
    <source>
        <dbReference type="Proteomes" id="UP000244193"/>
    </source>
</evidence>
<reference evidence="9 10" key="1">
    <citation type="submission" date="2018-04" db="EMBL/GenBank/DDBJ databases">
        <title>Genome sequencing of Flavobacterium sp. HYN0048.</title>
        <authorList>
            <person name="Yi H."/>
            <person name="Baek C."/>
        </authorList>
    </citation>
    <scope>NUCLEOTIDE SEQUENCE [LARGE SCALE GENOMIC DNA]</scope>
    <source>
        <strain evidence="9 10">HYN0048</strain>
    </source>
</reference>
<name>A0A2S0RCY8_9FLAO</name>
<dbReference type="CDD" id="cd12152">
    <property type="entry name" value="F1-ATPase_delta"/>
    <property type="match status" value="1"/>
</dbReference>
<keyword evidence="7" id="KW-0066">ATP synthesis</keyword>
<comment type="subcellular location">
    <subcellularLocation>
        <location evidence="2">Endomembrane system</location>
        <topology evidence="2">Peripheral membrane protein</topology>
    </subcellularLocation>
</comment>
<dbReference type="RefSeq" id="WP_108370059.1">
    <property type="nucleotide sequence ID" value="NZ_CP028811.1"/>
</dbReference>
<evidence type="ECO:0000256" key="3">
    <source>
        <dbReference type="ARBA" id="ARBA00005712"/>
    </source>
</evidence>
<proteinExistence type="inferred from homology"/>
<dbReference type="GO" id="GO:0045259">
    <property type="term" value="C:proton-transporting ATP synthase complex"/>
    <property type="evidence" value="ECO:0007669"/>
    <property type="project" value="UniProtKB-KW"/>
</dbReference>
<dbReference type="SUPFAM" id="SSF51344">
    <property type="entry name" value="Epsilon subunit of F1F0-ATP synthase N-terminal domain"/>
    <property type="match status" value="1"/>
</dbReference>
<dbReference type="KEGG" id="fmg:HYN48_04880"/>
<evidence type="ECO:0000256" key="7">
    <source>
        <dbReference type="ARBA" id="ARBA00023196"/>
    </source>
</evidence>
<keyword evidence="4" id="KW-0813">Transport</keyword>
<keyword evidence="7" id="KW-0139">CF(1)</keyword>
<evidence type="ECO:0000256" key="6">
    <source>
        <dbReference type="ARBA" id="ARBA00023136"/>
    </source>
</evidence>